<keyword evidence="3" id="KW-1185">Reference proteome</keyword>
<dbReference type="AlphaFoldDB" id="A0A8S1HF88"/>
<evidence type="ECO:0000313" key="3">
    <source>
        <dbReference type="Proteomes" id="UP000835052"/>
    </source>
</evidence>
<dbReference type="Proteomes" id="UP000835052">
    <property type="component" value="Unassembled WGS sequence"/>
</dbReference>
<feature type="region of interest" description="Disordered" evidence="1">
    <location>
        <begin position="47"/>
        <end position="130"/>
    </location>
</feature>
<sequence length="240" mass="26744">MESEAARVFKIKNAFQSDAETDPGNDETGGRKESTLEHIVTYVSPQEIFESSRAAPRPTTHLSRHEGNGSLLKADPPIDGGDLCPSDRHRCNIRPCRERRRGQIKPREQFEETERPDRGQQQPSNGVVGASASASICFGQNQSMPSVRRSAPPPSLPMPTPKHTLVPNALSASSPTLALTYYSLCVRRGGQPTAFFSREETKVPNNRKYFFCFVDRLLRSSHFGFRDGALEARLWELGMK</sequence>
<organism evidence="2 3">
    <name type="scientific">Caenorhabditis auriculariae</name>
    <dbReference type="NCBI Taxonomy" id="2777116"/>
    <lineage>
        <taxon>Eukaryota</taxon>
        <taxon>Metazoa</taxon>
        <taxon>Ecdysozoa</taxon>
        <taxon>Nematoda</taxon>
        <taxon>Chromadorea</taxon>
        <taxon>Rhabditida</taxon>
        <taxon>Rhabditina</taxon>
        <taxon>Rhabditomorpha</taxon>
        <taxon>Rhabditoidea</taxon>
        <taxon>Rhabditidae</taxon>
        <taxon>Peloderinae</taxon>
        <taxon>Caenorhabditis</taxon>
    </lineage>
</organism>
<evidence type="ECO:0000313" key="2">
    <source>
        <dbReference type="EMBL" id="CAD6194384.1"/>
    </source>
</evidence>
<proteinExistence type="predicted"/>
<feature type="compositionally biased region" description="Basic and acidic residues" evidence="1">
    <location>
        <begin position="105"/>
        <end position="118"/>
    </location>
</feature>
<reference evidence="2" key="1">
    <citation type="submission" date="2020-10" db="EMBL/GenBank/DDBJ databases">
        <authorList>
            <person name="Kikuchi T."/>
        </authorList>
    </citation>
    <scope>NUCLEOTIDE SEQUENCE</scope>
    <source>
        <strain evidence="2">NKZ352</strain>
    </source>
</reference>
<accession>A0A8S1HF88</accession>
<protein>
    <submittedName>
        <fullName evidence="2">Uncharacterized protein</fullName>
    </submittedName>
</protein>
<evidence type="ECO:0000256" key="1">
    <source>
        <dbReference type="SAM" id="MobiDB-lite"/>
    </source>
</evidence>
<name>A0A8S1HF88_9PELO</name>
<dbReference type="EMBL" id="CAJGYM010000044">
    <property type="protein sequence ID" value="CAD6194384.1"/>
    <property type="molecule type" value="Genomic_DNA"/>
</dbReference>
<feature type="region of interest" description="Disordered" evidence="1">
    <location>
        <begin position="1"/>
        <end position="34"/>
    </location>
</feature>
<comment type="caution">
    <text evidence="2">The sequence shown here is derived from an EMBL/GenBank/DDBJ whole genome shotgun (WGS) entry which is preliminary data.</text>
</comment>
<gene>
    <name evidence="2" type="ORF">CAUJ_LOCUS10303</name>
</gene>